<dbReference type="InterPro" id="IPR008274">
    <property type="entry name" value="AldOxase/xan_DH_MoCoBD1"/>
</dbReference>
<evidence type="ECO:0000313" key="5">
    <source>
        <dbReference type="Proteomes" id="UP000002027"/>
    </source>
</evidence>
<keyword evidence="2" id="KW-0560">Oxidoreductase</keyword>
<evidence type="ECO:0000256" key="1">
    <source>
        <dbReference type="ARBA" id="ARBA00022505"/>
    </source>
</evidence>
<dbReference type="InterPro" id="IPR016208">
    <property type="entry name" value="Ald_Oxase/xanthine_DH-like"/>
</dbReference>
<dbReference type="Pfam" id="PF01315">
    <property type="entry name" value="Ald_Xan_dh_C"/>
    <property type="match status" value="1"/>
</dbReference>
<dbReference type="InterPro" id="IPR036856">
    <property type="entry name" value="Ald_Oxase/Xan_DH_a/b_sf"/>
</dbReference>
<dbReference type="AlphaFoldDB" id="D1C9T8"/>
<dbReference type="GO" id="GO:0016491">
    <property type="term" value="F:oxidoreductase activity"/>
    <property type="evidence" value="ECO:0007669"/>
    <property type="project" value="UniProtKB-KW"/>
</dbReference>
<dbReference type="eggNOG" id="COG1529">
    <property type="taxonomic scope" value="Bacteria"/>
</dbReference>
<dbReference type="InterPro" id="IPR037165">
    <property type="entry name" value="AldOxase/xan_DH_Mopterin-bd_sf"/>
</dbReference>
<evidence type="ECO:0000259" key="3">
    <source>
        <dbReference type="SMART" id="SM01008"/>
    </source>
</evidence>
<dbReference type="PANTHER" id="PTHR11908:SF132">
    <property type="entry name" value="ALDEHYDE OXIDASE 1-RELATED"/>
    <property type="match status" value="1"/>
</dbReference>
<dbReference type="GO" id="GO:0005506">
    <property type="term" value="F:iron ion binding"/>
    <property type="evidence" value="ECO:0007669"/>
    <property type="project" value="InterPro"/>
</dbReference>
<proteinExistence type="predicted"/>
<keyword evidence="5" id="KW-1185">Reference proteome</keyword>
<dbReference type="Pfam" id="PF02738">
    <property type="entry name" value="MoCoBD_1"/>
    <property type="match status" value="1"/>
</dbReference>
<dbReference type="Gene3D" id="3.90.1170.50">
    <property type="entry name" value="Aldehyde oxidase/xanthine dehydrogenase, a/b hammerhead"/>
    <property type="match status" value="1"/>
</dbReference>
<reference evidence="5" key="1">
    <citation type="submission" date="2009-11" db="EMBL/GenBank/DDBJ databases">
        <title>The complete chromosome 2 of Sphaerobacter thermophilus DSM 20745.</title>
        <authorList>
            <person name="Lucas S."/>
            <person name="Copeland A."/>
            <person name="Lapidus A."/>
            <person name="Glavina del Rio T."/>
            <person name="Dalin E."/>
            <person name="Tice H."/>
            <person name="Bruce D."/>
            <person name="Goodwin L."/>
            <person name="Pitluck S."/>
            <person name="Kyrpides N."/>
            <person name="Mavromatis K."/>
            <person name="Ivanova N."/>
            <person name="Mikhailova N."/>
            <person name="LaButti K.M."/>
            <person name="Clum A."/>
            <person name="Sun H.I."/>
            <person name="Brettin T."/>
            <person name="Detter J.C."/>
            <person name="Han C."/>
            <person name="Larimer F."/>
            <person name="Land M."/>
            <person name="Hauser L."/>
            <person name="Markowitz V."/>
            <person name="Cheng J.F."/>
            <person name="Hugenholtz P."/>
            <person name="Woyke T."/>
            <person name="Wu D."/>
            <person name="Steenblock K."/>
            <person name="Schneider S."/>
            <person name="Pukall R."/>
            <person name="Goeker M."/>
            <person name="Klenk H.P."/>
            <person name="Eisen J.A."/>
        </authorList>
    </citation>
    <scope>NUCLEOTIDE SEQUENCE [LARGE SCALE GENOMIC DNA]</scope>
    <source>
        <strain evidence="5">ATCC 49802 / DSM 20745 / S 6022</strain>
    </source>
</reference>
<dbReference type="HOGENOM" id="CLU_001681_2_1_0"/>
<sequence>MTATTLIGKSIPRIDSPQKVRGQTRYTADLTPPGTLIARLTTATQAHARITGIDTSAARAVPGVVDVVTGADLLPDGPEPSERARAMLARDKVIYYGQPVAVVIAESEAAAEEAAALVQVDYEPLGVVIDPRAAMQPDAPVIRPKAQEGEWAEAQMHATVQGGEEVDVNRLPDNVISAVRFSRGDVEQGFAEADVVVERSFTTPSVHQGYIEPHATLAVPDPLGNLTIYTATQGQFYARTVTADTLGLAQNQVTIVPMEVGGGFGGKTVLLEPLVGALALRTGRPVKLVLSRMEEFLLATPAPGAVIDVKLGAKKDGTITAIQGHVIFDSGVYPGAPAVVALLILGGYYRCANLDLIGYEVLTNKPGVGAYRAPGAPQGTFAIEQAVDEAARALGWDPLEFRLRNVSAPGDPQPNDVPWPEMGLREVLEAVRDHWQQRTAGPNEGFGIAIGGWPGGIEPCAANVRVNTDGSLTVSLGSVDITGTNTTMAMIAAETFGVPVDRVKVVTDNTDGAPYAGMSGGSKITYTVGLAVRAAAEEARRQVFAIAAAELEAAPEDLEIVDGKVQVKGVPDRSIAIGEIARLSMTFGGKYEPVYGVGKSAVTARAPGFSAQIAHVRVDPATGEVTLLGIVAAQDVGRALNPALVEGQIHGGVAQGIGWALHEGLIYDDNGQPLNPTLMDYSLPAAPQVPPIEVKLVEVPSSAGPFGAKGVGEPPVIPTAAAIANAIADATGARVTDLPMTAPRIRAAIAKAE</sequence>
<gene>
    <name evidence="4" type="ordered locus">Sthe_3181</name>
</gene>
<dbReference type="InParanoid" id="D1C9T8"/>
<dbReference type="PANTHER" id="PTHR11908">
    <property type="entry name" value="XANTHINE DEHYDROGENASE"/>
    <property type="match status" value="1"/>
</dbReference>
<dbReference type="InterPro" id="IPR046867">
    <property type="entry name" value="AldOxase/xan_DH_MoCoBD2"/>
</dbReference>
<dbReference type="OrthoDB" id="9759791at2"/>
<dbReference type="SUPFAM" id="SSF56003">
    <property type="entry name" value="Molybdenum cofactor-binding domain"/>
    <property type="match status" value="1"/>
</dbReference>
<dbReference type="SMART" id="SM01008">
    <property type="entry name" value="Ald_Xan_dh_C"/>
    <property type="match status" value="1"/>
</dbReference>
<evidence type="ECO:0000313" key="4">
    <source>
        <dbReference type="EMBL" id="ACZ40581.1"/>
    </source>
</evidence>
<feature type="domain" description="Aldehyde oxidase/xanthine dehydrogenase a/b hammerhead" evidence="3">
    <location>
        <begin position="21"/>
        <end position="126"/>
    </location>
</feature>
<reference evidence="4 5" key="2">
    <citation type="journal article" date="2010" name="Stand. Genomic Sci.">
        <title>Complete genome sequence of Desulfohalobium retbaense type strain (HR(100)).</title>
        <authorList>
            <person name="Spring S."/>
            <person name="Nolan M."/>
            <person name="Lapidus A."/>
            <person name="Glavina Del Rio T."/>
            <person name="Copeland A."/>
            <person name="Tice H."/>
            <person name="Cheng J.F."/>
            <person name="Lucas S."/>
            <person name="Land M."/>
            <person name="Chen F."/>
            <person name="Bruce D."/>
            <person name="Goodwin L."/>
            <person name="Pitluck S."/>
            <person name="Ivanova N."/>
            <person name="Mavromatis K."/>
            <person name="Mikhailova N."/>
            <person name="Pati A."/>
            <person name="Chen A."/>
            <person name="Palaniappan K."/>
            <person name="Hauser L."/>
            <person name="Chang Y.J."/>
            <person name="Jeffries C.D."/>
            <person name="Munk C."/>
            <person name="Kiss H."/>
            <person name="Chain P."/>
            <person name="Han C."/>
            <person name="Brettin T."/>
            <person name="Detter J.C."/>
            <person name="Schuler E."/>
            <person name="Goker M."/>
            <person name="Rohde M."/>
            <person name="Bristow J."/>
            <person name="Eisen J.A."/>
            <person name="Markowitz V."/>
            <person name="Hugenholtz P."/>
            <person name="Kyrpides N.C."/>
            <person name="Klenk H.P."/>
        </authorList>
    </citation>
    <scope>NUCLEOTIDE SEQUENCE [LARGE SCALE GENOMIC DNA]</scope>
    <source>
        <strain evidence="5">ATCC 49802 / DSM 20745 / S 6022</strain>
    </source>
</reference>
<name>D1C9T8_SPHTD</name>
<protein>
    <submittedName>
        <fullName evidence="4">Aldehyde oxidase and xanthine dehydrogenase molybdopterin binding protein</fullName>
    </submittedName>
</protein>
<dbReference type="KEGG" id="sti:Sthe_3181"/>
<dbReference type="Gene3D" id="3.30.365.10">
    <property type="entry name" value="Aldehyde oxidase/xanthine dehydrogenase, molybdopterin binding domain"/>
    <property type="match status" value="4"/>
</dbReference>
<dbReference type="RefSeq" id="WP_012873616.1">
    <property type="nucleotide sequence ID" value="NC_013524.1"/>
</dbReference>
<dbReference type="InterPro" id="IPR000674">
    <property type="entry name" value="Ald_Oxase/Xan_DH_a/b"/>
</dbReference>
<dbReference type="STRING" id="479434.Sthe_3181"/>
<dbReference type="Proteomes" id="UP000002027">
    <property type="component" value="Chromosome 2"/>
</dbReference>
<dbReference type="FunCoup" id="D1C9T8">
    <property type="interactions" value="162"/>
</dbReference>
<dbReference type="EMBL" id="CP001824">
    <property type="protein sequence ID" value="ACZ40581.1"/>
    <property type="molecule type" value="Genomic_DNA"/>
</dbReference>
<dbReference type="SUPFAM" id="SSF54665">
    <property type="entry name" value="CO dehydrogenase molybdoprotein N-domain-like"/>
    <property type="match status" value="1"/>
</dbReference>
<accession>D1C9T8</accession>
<organism evidence="4 5">
    <name type="scientific">Sphaerobacter thermophilus (strain ATCC 49802 / DSM 20745 / KCCM 41009 / NCIMB 13125 / S 6022)</name>
    <dbReference type="NCBI Taxonomy" id="479434"/>
    <lineage>
        <taxon>Bacteria</taxon>
        <taxon>Pseudomonadati</taxon>
        <taxon>Thermomicrobiota</taxon>
        <taxon>Thermomicrobia</taxon>
        <taxon>Sphaerobacterales</taxon>
        <taxon>Sphaerobacterineae</taxon>
        <taxon>Sphaerobacteraceae</taxon>
        <taxon>Sphaerobacter</taxon>
    </lineage>
</organism>
<evidence type="ECO:0000256" key="2">
    <source>
        <dbReference type="ARBA" id="ARBA00023002"/>
    </source>
</evidence>
<keyword evidence="1" id="KW-0500">Molybdenum</keyword>
<dbReference type="Pfam" id="PF20256">
    <property type="entry name" value="MoCoBD_2"/>
    <property type="match status" value="1"/>
</dbReference>